<keyword evidence="4" id="KW-1185">Reference proteome</keyword>
<dbReference type="InterPro" id="IPR050904">
    <property type="entry name" value="Adhesion/Biosynth-related"/>
</dbReference>
<evidence type="ECO:0000313" key="4">
    <source>
        <dbReference type="Proteomes" id="UP001302349"/>
    </source>
</evidence>
<organism evidence="3 4">
    <name type="scientific">Imperialibacter roseus</name>
    <dbReference type="NCBI Taxonomy" id="1324217"/>
    <lineage>
        <taxon>Bacteria</taxon>
        <taxon>Pseudomonadati</taxon>
        <taxon>Bacteroidota</taxon>
        <taxon>Cytophagia</taxon>
        <taxon>Cytophagales</taxon>
        <taxon>Flammeovirgaceae</taxon>
        <taxon>Imperialibacter</taxon>
    </lineage>
</organism>
<dbReference type="EMBL" id="CP136051">
    <property type="protein sequence ID" value="WOK05999.1"/>
    <property type="molecule type" value="Genomic_DNA"/>
</dbReference>
<dbReference type="PROSITE" id="PS50213">
    <property type="entry name" value="FAS1"/>
    <property type="match status" value="1"/>
</dbReference>
<dbReference type="Proteomes" id="UP001302349">
    <property type="component" value="Chromosome"/>
</dbReference>
<dbReference type="PANTHER" id="PTHR10900:SF77">
    <property type="entry name" value="FI19380P1"/>
    <property type="match status" value="1"/>
</dbReference>
<dbReference type="Gene3D" id="2.30.180.10">
    <property type="entry name" value="FAS1 domain"/>
    <property type="match status" value="1"/>
</dbReference>
<evidence type="ECO:0000313" key="3">
    <source>
        <dbReference type="EMBL" id="WOK05999.1"/>
    </source>
</evidence>
<accession>A0ABZ0IP76</accession>
<dbReference type="PROSITE" id="PS51257">
    <property type="entry name" value="PROKAR_LIPOPROTEIN"/>
    <property type="match status" value="1"/>
</dbReference>
<keyword evidence="1" id="KW-0732">Signal</keyword>
<reference evidence="3 4" key="1">
    <citation type="journal article" date="2023" name="Microbiol. Resour. Announc.">
        <title>Complete Genome Sequence of Imperialibacter roseus strain P4T.</title>
        <authorList>
            <person name="Tizabi D.R."/>
            <person name="Bachvaroff T."/>
            <person name="Hill R.T."/>
        </authorList>
    </citation>
    <scope>NUCLEOTIDE SEQUENCE [LARGE SCALE GENOMIC DNA]</scope>
    <source>
        <strain evidence="3 4">P4T</strain>
    </source>
</reference>
<feature type="signal peptide" evidence="1">
    <location>
        <begin position="1"/>
        <end position="26"/>
    </location>
</feature>
<name>A0ABZ0IP76_9BACT</name>
<dbReference type="SUPFAM" id="SSF82153">
    <property type="entry name" value="FAS1 domain"/>
    <property type="match status" value="1"/>
</dbReference>
<dbReference type="PANTHER" id="PTHR10900">
    <property type="entry name" value="PERIOSTIN-RELATED"/>
    <property type="match status" value="1"/>
</dbReference>
<proteinExistence type="predicted"/>
<protein>
    <submittedName>
        <fullName evidence="3">Fasciclin domain-containing protein</fullName>
    </submittedName>
</protein>
<evidence type="ECO:0000259" key="2">
    <source>
        <dbReference type="PROSITE" id="PS50213"/>
    </source>
</evidence>
<dbReference type="Pfam" id="PF02469">
    <property type="entry name" value="Fasciclin"/>
    <property type="match status" value="1"/>
</dbReference>
<gene>
    <name evidence="3" type="ORF">RT717_23255</name>
</gene>
<dbReference type="SMART" id="SM00554">
    <property type="entry name" value="FAS1"/>
    <property type="match status" value="1"/>
</dbReference>
<dbReference type="InterPro" id="IPR036378">
    <property type="entry name" value="FAS1_dom_sf"/>
</dbReference>
<feature type="domain" description="FAS1" evidence="2">
    <location>
        <begin position="50"/>
        <end position="185"/>
    </location>
</feature>
<sequence>MKTPLKFLAFGLITLVVASCSTPTNKTEEAGAVADATPKGQASVVDDESAKNILQVAASSPDHTTLVAAVTAAQIEHVLVNAGPLTVFAPNNAAFEKLPAGTVENLLKPENKAQLATILTRHAAPGSYDVAALKKMVAKGRTLYMATGDYLEVTVDGDDVLINGCKIIGTINTSNGIINVVDQVILPK</sequence>
<dbReference type="InterPro" id="IPR000782">
    <property type="entry name" value="FAS1_domain"/>
</dbReference>
<feature type="chain" id="PRO_5047117095" evidence="1">
    <location>
        <begin position="27"/>
        <end position="188"/>
    </location>
</feature>
<evidence type="ECO:0000256" key="1">
    <source>
        <dbReference type="SAM" id="SignalP"/>
    </source>
</evidence>
<dbReference type="RefSeq" id="WP_317488739.1">
    <property type="nucleotide sequence ID" value="NZ_CP136051.1"/>
</dbReference>